<dbReference type="GO" id="GO:0000049">
    <property type="term" value="F:tRNA binding"/>
    <property type="evidence" value="ECO:0007669"/>
    <property type="project" value="TreeGrafter"/>
</dbReference>
<gene>
    <name evidence="16" type="ORF">HIJ39_01415</name>
</gene>
<feature type="binding site" evidence="14">
    <location>
        <position position="53"/>
    </location>
    <ligand>
        <name>ATP</name>
        <dbReference type="ChEBI" id="CHEBI:30616"/>
    </ligand>
</feature>
<dbReference type="GO" id="GO:0006450">
    <property type="term" value="P:regulation of translational fidelity"/>
    <property type="evidence" value="ECO:0007669"/>
    <property type="project" value="TreeGrafter"/>
</dbReference>
<keyword evidence="5 13" id="KW-0963">Cytoplasm</keyword>
<name>A0A7Y0L277_9FIRM</name>
<feature type="binding site" evidence="14">
    <location>
        <position position="62"/>
    </location>
    <ligand>
        <name>L-threonine</name>
        <dbReference type="ChEBI" id="CHEBI:57926"/>
    </ligand>
</feature>
<dbReference type="InterPro" id="IPR038385">
    <property type="entry name" value="Sua5/YwlC_C"/>
</dbReference>
<keyword evidence="9 13" id="KW-0547">Nucleotide-binding</keyword>
<dbReference type="InterPro" id="IPR006070">
    <property type="entry name" value="Sua5-like_dom"/>
</dbReference>
<dbReference type="InterPro" id="IPR050156">
    <property type="entry name" value="TC-AMP_synthase_SUA5"/>
</dbReference>
<keyword evidence="7 13" id="KW-0819">tRNA processing</keyword>
<feature type="binding site" evidence="14">
    <location>
        <position position="137"/>
    </location>
    <ligand>
        <name>L-threonine</name>
        <dbReference type="ChEBI" id="CHEBI:57926"/>
    </ligand>
</feature>
<evidence type="ECO:0000256" key="12">
    <source>
        <dbReference type="ARBA" id="ARBA00048366"/>
    </source>
</evidence>
<proteinExistence type="inferred from homology"/>
<evidence type="ECO:0000256" key="10">
    <source>
        <dbReference type="ARBA" id="ARBA00022840"/>
    </source>
</evidence>
<dbReference type="PANTHER" id="PTHR17490">
    <property type="entry name" value="SUA5"/>
    <property type="match status" value="1"/>
</dbReference>
<feature type="domain" description="YrdC-like" evidence="15">
    <location>
        <begin position="8"/>
        <end position="195"/>
    </location>
</feature>
<feature type="binding site" evidence="14">
    <location>
        <position position="30"/>
    </location>
    <ligand>
        <name>L-threonine</name>
        <dbReference type="ChEBI" id="CHEBI:57926"/>
    </ligand>
</feature>
<evidence type="ECO:0000256" key="13">
    <source>
        <dbReference type="PIRNR" id="PIRNR004930"/>
    </source>
</evidence>
<dbReference type="GO" id="GO:0008033">
    <property type="term" value="P:tRNA processing"/>
    <property type="evidence" value="ECO:0007669"/>
    <property type="project" value="UniProtKB-KW"/>
</dbReference>
<dbReference type="Pfam" id="PF03481">
    <property type="entry name" value="Sua5_C"/>
    <property type="match status" value="1"/>
</dbReference>
<dbReference type="Gene3D" id="3.40.50.11030">
    <property type="entry name" value="Threonylcarbamoyl-AMP synthase, C-terminal domain"/>
    <property type="match status" value="1"/>
</dbReference>
<feature type="binding site" evidence="14">
    <location>
        <position position="139"/>
    </location>
    <ligand>
        <name>ATP</name>
        <dbReference type="ChEBI" id="CHEBI:30616"/>
    </ligand>
</feature>
<dbReference type="PIRSF" id="PIRSF004930">
    <property type="entry name" value="Tln_factor_SUA5"/>
    <property type="match status" value="1"/>
</dbReference>
<dbReference type="GO" id="GO:0005524">
    <property type="term" value="F:ATP binding"/>
    <property type="evidence" value="ECO:0007669"/>
    <property type="project" value="UniProtKB-UniRule"/>
</dbReference>
<dbReference type="GO" id="GO:0003725">
    <property type="term" value="F:double-stranded RNA binding"/>
    <property type="evidence" value="ECO:0007669"/>
    <property type="project" value="UniProtKB-UniRule"/>
</dbReference>
<dbReference type="Gene3D" id="3.90.870.10">
    <property type="entry name" value="DHBP synthase"/>
    <property type="match status" value="1"/>
</dbReference>
<dbReference type="FunFam" id="3.90.870.10:FF:000009">
    <property type="entry name" value="Threonylcarbamoyl-AMP synthase, putative"/>
    <property type="match status" value="1"/>
</dbReference>
<dbReference type="GO" id="GO:0005737">
    <property type="term" value="C:cytoplasm"/>
    <property type="evidence" value="ECO:0007669"/>
    <property type="project" value="UniProtKB-SubCell"/>
</dbReference>
<dbReference type="EC" id="2.7.7.87" evidence="3 13"/>
<comment type="function">
    <text evidence="13">Required for the formation of a threonylcarbamoyl group on adenosine at position 37 (t(6)A37) in tRNAs that read codons beginning with adenine.</text>
</comment>
<dbReference type="AlphaFoldDB" id="A0A7Y0L277"/>
<dbReference type="PANTHER" id="PTHR17490:SF16">
    <property type="entry name" value="THREONYLCARBAMOYL-AMP SYNTHASE"/>
    <property type="match status" value="1"/>
</dbReference>
<evidence type="ECO:0000256" key="4">
    <source>
        <dbReference type="ARBA" id="ARBA00015492"/>
    </source>
</evidence>
<feature type="binding site" evidence="14">
    <location>
        <position position="147"/>
    </location>
    <ligand>
        <name>ATP</name>
        <dbReference type="ChEBI" id="CHEBI:30616"/>
    </ligand>
</feature>
<evidence type="ECO:0000259" key="15">
    <source>
        <dbReference type="PROSITE" id="PS51163"/>
    </source>
</evidence>
<protein>
    <recommendedName>
        <fullName evidence="4 13">Threonylcarbamoyl-AMP synthase</fullName>
        <shortName evidence="13">TC-AMP synthase</shortName>
        <ecNumber evidence="3 13">2.7.7.87</ecNumber>
    </recommendedName>
    <alternativeName>
        <fullName evidence="11 13">L-threonylcarbamoyladenylate synthase</fullName>
    </alternativeName>
</protein>
<dbReference type="Pfam" id="PF01300">
    <property type="entry name" value="Sua5_yciO_yrdC"/>
    <property type="match status" value="1"/>
</dbReference>
<dbReference type="EMBL" id="JABBVZ010000003">
    <property type="protein sequence ID" value="NMP21015.1"/>
    <property type="molecule type" value="Genomic_DNA"/>
</dbReference>
<feature type="binding site" evidence="14">
    <location>
        <position position="57"/>
    </location>
    <ligand>
        <name>ATP</name>
        <dbReference type="ChEBI" id="CHEBI:30616"/>
    </ligand>
</feature>
<keyword evidence="6 13" id="KW-0808">Transferase</keyword>
<dbReference type="RefSeq" id="WP_169095933.1">
    <property type="nucleotide sequence ID" value="NZ_JABBVZ010000003.1"/>
</dbReference>
<accession>A0A7Y0L277</accession>
<evidence type="ECO:0000256" key="6">
    <source>
        <dbReference type="ARBA" id="ARBA00022679"/>
    </source>
</evidence>
<dbReference type="Proteomes" id="UP000533476">
    <property type="component" value="Unassembled WGS sequence"/>
</dbReference>
<feature type="binding site" evidence="14">
    <location>
        <position position="113"/>
    </location>
    <ligand>
        <name>ATP</name>
        <dbReference type="ChEBI" id="CHEBI:30616"/>
    </ligand>
</feature>
<comment type="catalytic activity">
    <reaction evidence="12 13">
        <text>L-threonine + hydrogencarbonate + ATP = L-threonylcarbamoyladenylate + diphosphate + H2O</text>
        <dbReference type="Rhea" id="RHEA:36407"/>
        <dbReference type="ChEBI" id="CHEBI:15377"/>
        <dbReference type="ChEBI" id="CHEBI:17544"/>
        <dbReference type="ChEBI" id="CHEBI:30616"/>
        <dbReference type="ChEBI" id="CHEBI:33019"/>
        <dbReference type="ChEBI" id="CHEBI:57926"/>
        <dbReference type="ChEBI" id="CHEBI:73682"/>
        <dbReference type="EC" id="2.7.7.87"/>
    </reaction>
</comment>
<comment type="subcellular location">
    <subcellularLocation>
        <location evidence="1 13">Cytoplasm</location>
    </subcellularLocation>
</comment>
<reference evidence="16 17" key="1">
    <citation type="submission" date="2020-04" db="EMBL/GenBank/DDBJ databases">
        <authorList>
            <person name="Zhang R."/>
            <person name="Schippers A."/>
        </authorList>
    </citation>
    <scope>NUCLEOTIDE SEQUENCE [LARGE SCALE GENOMIC DNA]</scope>
    <source>
        <strain evidence="16 17">DSM 109850</strain>
    </source>
</reference>
<evidence type="ECO:0000256" key="2">
    <source>
        <dbReference type="ARBA" id="ARBA00007663"/>
    </source>
</evidence>
<feature type="binding site" evidence="14">
    <location>
        <position position="226"/>
    </location>
    <ligand>
        <name>ATP</name>
        <dbReference type="ChEBI" id="CHEBI:30616"/>
    </ligand>
</feature>
<keyword evidence="10 13" id="KW-0067">ATP-binding</keyword>
<evidence type="ECO:0000256" key="3">
    <source>
        <dbReference type="ARBA" id="ARBA00012584"/>
    </source>
</evidence>
<evidence type="ECO:0000313" key="16">
    <source>
        <dbReference type="EMBL" id="NMP21015.1"/>
    </source>
</evidence>
<keyword evidence="17" id="KW-1185">Reference proteome</keyword>
<dbReference type="PROSITE" id="PS51163">
    <property type="entry name" value="YRDC"/>
    <property type="match status" value="1"/>
</dbReference>
<dbReference type="NCBIfam" id="TIGR00057">
    <property type="entry name" value="L-threonylcarbamoyladenylate synthase"/>
    <property type="match status" value="1"/>
</dbReference>
<dbReference type="InterPro" id="IPR010923">
    <property type="entry name" value="T(6)A37_SUA5"/>
</dbReference>
<evidence type="ECO:0000256" key="7">
    <source>
        <dbReference type="ARBA" id="ARBA00022694"/>
    </source>
</evidence>
<dbReference type="SUPFAM" id="SSF55821">
    <property type="entry name" value="YrdC/RibB"/>
    <property type="match status" value="1"/>
</dbReference>
<dbReference type="GO" id="GO:0061710">
    <property type="term" value="F:L-threonylcarbamoyladenylate synthase"/>
    <property type="evidence" value="ECO:0007669"/>
    <property type="project" value="UniProtKB-EC"/>
</dbReference>
<feature type="binding site" evidence="14">
    <location>
        <position position="177"/>
    </location>
    <ligand>
        <name>L-threonine</name>
        <dbReference type="ChEBI" id="CHEBI:57926"/>
    </ligand>
</feature>
<evidence type="ECO:0000256" key="8">
    <source>
        <dbReference type="ARBA" id="ARBA00022695"/>
    </source>
</evidence>
<organism evidence="16 17">
    <name type="scientific">Sulfobacillus harzensis</name>
    <dbReference type="NCBI Taxonomy" id="2729629"/>
    <lineage>
        <taxon>Bacteria</taxon>
        <taxon>Bacillati</taxon>
        <taxon>Bacillota</taxon>
        <taxon>Clostridia</taxon>
        <taxon>Eubacteriales</taxon>
        <taxon>Clostridiales Family XVII. Incertae Sedis</taxon>
        <taxon>Sulfobacillus</taxon>
    </lineage>
</organism>
<evidence type="ECO:0000256" key="1">
    <source>
        <dbReference type="ARBA" id="ARBA00004496"/>
    </source>
</evidence>
<evidence type="ECO:0000313" key="17">
    <source>
        <dbReference type="Proteomes" id="UP000533476"/>
    </source>
</evidence>
<keyword evidence="8 13" id="KW-0548">Nucleotidyltransferase</keyword>
<evidence type="ECO:0000256" key="11">
    <source>
        <dbReference type="ARBA" id="ARBA00029774"/>
    </source>
</evidence>
<evidence type="ECO:0000256" key="14">
    <source>
        <dbReference type="PIRSR" id="PIRSR004930-1"/>
    </source>
</evidence>
<evidence type="ECO:0000256" key="5">
    <source>
        <dbReference type="ARBA" id="ARBA00022490"/>
    </source>
</evidence>
<comment type="similarity">
    <text evidence="2 13">Belongs to the SUA5 family.</text>
</comment>
<dbReference type="InterPro" id="IPR005145">
    <property type="entry name" value="Sua5_C"/>
</dbReference>
<sequence length="330" mass="34249">METVILKPDMLNPAVEALKAGELVAFPTETVYGLGADGLNGEAAAKIFRAKGRPQDNPLILHVKNPEDLEALALGPLPSSAVQLVEAFWPGPLTVVVRAHPKIPAVVRGGLDTVAVRAPDHPVARALIAGLNNPIAAPSANLSGRPSPTSASAVWADLQGRVGYIIDGGPTRVGLESTVVDCTVTPVVLLRPGGVSLEMVASVVGEVALPDGHGPARAPGMKYRHYAPNAPVVWVQSASPARVQALLPELKDRYGALALIAPESFSSIARGPWASLGEDDVSAAHRLFGAIRALDAGNPGAIVVVWESDHGLGLAIRNRIEKAAGVRIKA</sequence>
<feature type="binding site" evidence="14">
    <location>
        <position position="191"/>
    </location>
    <ligand>
        <name>ATP</name>
        <dbReference type="ChEBI" id="CHEBI:30616"/>
    </ligand>
</feature>
<comment type="caution">
    <text evidence="16">The sequence shown here is derived from an EMBL/GenBank/DDBJ whole genome shotgun (WGS) entry which is preliminary data.</text>
</comment>
<feature type="binding site" evidence="14">
    <location>
        <position position="117"/>
    </location>
    <ligand>
        <name>L-threonine</name>
        <dbReference type="ChEBI" id="CHEBI:57926"/>
    </ligand>
</feature>
<dbReference type="InterPro" id="IPR017945">
    <property type="entry name" value="DHBP_synth_RibB-like_a/b_dom"/>
</dbReference>
<evidence type="ECO:0000256" key="9">
    <source>
        <dbReference type="ARBA" id="ARBA00022741"/>
    </source>
</evidence>